<evidence type="ECO:0000259" key="2">
    <source>
        <dbReference type="Pfam" id="PF14238"/>
    </source>
</evidence>
<evidence type="ECO:0000256" key="1">
    <source>
        <dbReference type="SAM" id="MobiDB-lite"/>
    </source>
</evidence>
<dbReference type="AlphaFoldDB" id="A0A1Z4JFC8"/>
<evidence type="ECO:0000313" key="3">
    <source>
        <dbReference type="EMBL" id="BAY55388.1"/>
    </source>
</evidence>
<protein>
    <recommendedName>
        <fullName evidence="2">DUF4340 domain-containing protein</fullName>
    </recommendedName>
</protein>
<feature type="compositionally biased region" description="Low complexity" evidence="1">
    <location>
        <begin position="185"/>
        <end position="198"/>
    </location>
</feature>
<gene>
    <name evidence="3" type="ORF">NIES2135_22110</name>
</gene>
<organism evidence="3 4">
    <name type="scientific">Leptolyngbya boryana NIES-2135</name>
    <dbReference type="NCBI Taxonomy" id="1973484"/>
    <lineage>
        <taxon>Bacteria</taxon>
        <taxon>Bacillati</taxon>
        <taxon>Cyanobacteriota</taxon>
        <taxon>Cyanophyceae</taxon>
        <taxon>Leptolyngbyales</taxon>
        <taxon>Leptolyngbyaceae</taxon>
        <taxon>Leptolyngbya group</taxon>
        <taxon>Leptolyngbya</taxon>
    </lineage>
</organism>
<name>A0A1Z4JFC8_LEPBY</name>
<accession>A0A1Z4JFC8</accession>
<feature type="region of interest" description="Disordered" evidence="1">
    <location>
        <begin position="175"/>
        <end position="198"/>
    </location>
</feature>
<feature type="domain" description="DUF4340" evidence="2">
    <location>
        <begin position="70"/>
        <end position="180"/>
    </location>
</feature>
<sequence length="198" mass="22154">MKFQRTSIALVFAALALGGYVYYTESKKPPQVDQAQSDEKPLFNFREQDIQAFTVQTPKQTLVFEKAGNWTLKKPEVAPADEGAVAFLLNLLATGKSDRTFTVPPAKKPEFGLDQPSAIVEVKLNNQQNHRLVIGKPNFNRNFLYALVDPPDNRDLSVLLIPINFQNAVDRPLIEWKRDKPKPKASPSIRPSASPSPK</sequence>
<reference evidence="3 4" key="1">
    <citation type="submission" date="2017-06" db="EMBL/GenBank/DDBJ databases">
        <title>Genome sequencing of cyanobaciteial culture collection at National Institute for Environmental Studies (NIES).</title>
        <authorList>
            <person name="Hirose Y."/>
            <person name="Shimura Y."/>
            <person name="Fujisawa T."/>
            <person name="Nakamura Y."/>
            <person name="Kawachi M."/>
        </authorList>
    </citation>
    <scope>NUCLEOTIDE SEQUENCE [LARGE SCALE GENOMIC DNA]</scope>
    <source>
        <strain evidence="3 4">NIES-2135</strain>
    </source>
</reference>
<evidence type="ECO:0000313" key="4">
    <source>
        <dbReference type="Proteomes" id="UP000217895"/>
    </source>
</evidence>
<proteinExistence type="predicted"/>
<dbReference type="InterPro" id="IPR025641">
    <property type="entry name" value="DUF4340"/>
</dbReference>
<dbReference type="Pfam" id="PF14238">
    <property type="entry name" value="DUF4340"/>
    <property type="match status" value="1"/>
</dbReference>
<keyword evidence="4" id="KW-1185">Reference proteome</keyword>
<dbReference type="EMBL" id="AP018203">
    <property type="protein sequence ID" value="BAY55388.1"/>
    <property type="molecule type" value="Genomic_DNA"/>
</dbReference>
<dbReference type="Proteomes" id="UP000217895">
    <property type="component" value="Chromosome"/>
</dbReference>